<keyword evidence="2" id="KW-1185">Reference proteome</keyword>
<comment type="caution">
    <text evidence="1">The sequence shown here is derived from an EMBL/GenBank/DDBJ whole genome shotgun (WGS) entry which is preliminary data.</text>
</comment>
<organism evidence="1 2">
    <name type="scientific">Eumeta variegata</name>
    <name type="common">Bagworm moth</name>
    <name type="synonym">Eumeta japonica</name>
    <dbReference type="NCBI Taxonomy" id="151549"/>
    <lineage>
        <taxon>Eukaryota</taxon>
        <taxon>Metazoa</taxon>
        <taxon>Ecdysozoa</taxon>
        <taxon>Arthropoda</taxon>
        <taxon>Hexapoda</taxon>
        <taxon>Insecta</taxon>
        <taxon>Pterygota</taxon>
        <taxon>Neoptera</taxon>
        <taxon>Endopterygota</taxon>
        <taxon>Lepidoptera</taxon>
        <taxon>Glossata</taxon>
        <taxon>Ditrysia</taxon>
        <taxon>Tineoidea</taxon>
        <taxon>Psychidae</taxon>
        <taxon>Oiketicinae</taxon>
        <taxon>Eumeta</taxon>
    </lineage>
</organism>
<dbReference type="Proteomes" id="UP000299102">
    <property type="component" value="Unassembled WGS sequence"/>
</dbReference>
<name>A0A4C1YLU4_EUMVA</name>
<protein>
    <submittedName>
        <fullName evidence="1">Uncharacterized protein</fullName>
    </submittedName>
</protein>
<evidence type="ECO:0000313" key="2">
    <source>
        <dbReference type="Proteomes" id="UP000299102"/>
    </source>
</evidence>
<proteinExistence type="predicted"/>
<gene>
    <name evidence="1" type="ORF">EVAR_24118_1</name>
</gene>
<dbReference type="AlphaFoldDB" id="A0A4C1YLU4"/>
<evidence type="ECO:0000313" key="1">
    <source>
        <dbReference type="EMBL" id="GBP77401.1"/>
    </source>
</evidence>
<dbReference type="EMBL" id="BGZK01001330">
    <property type="protein sequence ID" value="GBP77401.1"/>
    <property type="molecule type" value="Genomic_DNA"/>
</dbReference>
<reference evidence="1 2" key="1">
    <citation type="journal article" date="2019" name="Commun. Biol.">
        <title>The bagworm genome reveals a unique fibroin gene that provides high tensile strength.</title>
        <authorList>
            <person name="Kono N."/>
            <person name="Nakamura H."/>
            <person name="Ohtoshi R."/>
            <person name="Tomita M."/>
            <person name="Numata K."/>
            <person name="Arakawa K."/>
        </authorList>
    </citation>
    <scope>NUCLEOTIDE SEQUENCE [LARGE SCALE GENOMIC DNA]</scope>
</reference>
<accession>A0A4C1YLU4</accession>
<sequence length="128" mass="13684">MRVVRGRRGGARVTAAADNGSDTCEVYHSTVTENNVTIVGPTRAPLHNNFPGVMSIFALSMARSGKITPPPARDRLLAKANLKRLRPLRFAPRQRGAAGRGVGEGGGAISWRIDRESLTSGGRASSYR</sequence>